<evidence type="ECO:0000256" key="4">
    <source>
        <dbReference type="ARBA" id="ARBA00022840"/>
    </source>
</evidence>
<dbReference type="InterPro" id="IPR003593">
    <property type="entry name" value="AAA+_ATPase"/>
</dbReference>
<dbReference type="InterPro" id="IPR050683">
    <property type="entry name" value="Bact_Polysacc_Export_ATP-bd"/>
</dbReference>
<protein>
    <submittedName>
        <fullName evidence="6">Lipopolysaccharide transport system ATP-binding protein</fullName>
    </submittedName>
</protein>
<evidence type="ECO:0000313" key="6">
    <source>
        <dbReference type="EMBL" id="PQV58396.1"/>
    </source>
</evidence>
<dbReference type="InterPro" id="IPR003439">
    <property type="entry name" value="ABC_transporter-like_ATP-bd"/>
</dbReference>
<dbReference type="CDD" id="cd03220">
    <property type="entry name" value="ABC_KpsT_Wzt"/>
    <property type="match status" value="1"/>
</dbReference>
<dbReference type="Pfam" id="PF14524">
    <property type="entry name" value="Wzt_C"/>
    <property type="match status" value="1"/>
</dbReference>
<dbReference type="PANTHER" id="PTHR46743">
    <property type="entry name" value="TEICHOIC ACIDS EXPORT ATP-BINDING PROTEIN TAGH"/>
    <property type="match status" value="1"/>
</dbReference>
<evidence type="ECO:0000256" key="3">
    <source>
        <dbReference type="ARBA" id="ARBA00022741"/>
    </source>
</evidence>
<name>A0A2S8SC73_9RHOB</name>
<keyword evidence="2" id="KW-0813">Transport</keyword>
<dbReference type="AlphaFoldDB" id="A0A2S8SC73"/>
<gene>
    <name evidence="6" type="ORF">LX70_00208</name>
</gene>
<sequence length="413" mass="44350">MAPILRAEGLGKAFLHRGRHPTTLRGFVEGGWRGARAGEQFWALRDVSFEVAPGEMLGIVGHNGSGKSTLLRLLGGVMRPDEGRVVAGAPVNGLLDLNTGMHLDLSGRENILISGVLAGLLRSEVRDRFDEIVAFAELAPFIDDPVRTYSAGMRLRLGFATAVHVRPRILLIDEVLAVGDAAFQRKCIERIDRFRAEGCAIVFISHDMGQVEQVCNRAIWLDHGEVRAMGSAVEVVGAYKATLMETSRRLTPEGPQEMTFQGRALIAGENRIGSGELRLDRVRLLGPEGAVTGSVAQGQGVTVQARVDVSRPVPSAFFSITITDAGGALCFDTNSQVDGVALPDLTGGEVIELTLDRLDLSPGSYTISLGLWQSDWSHAYDYHADAYALEVSGAASKGPLAPPRRWVIHPGGA</sequence>
<dbReference type="RefSeq" id="WP_105512681.1">
    <property type="nucleotide sequence ID" value="NZ_PVEP01000001.1"/>
</dbReference>
<dbReference type="Pfam" id="PF00005">
    <property type="entry name" value="ABC_tran"/>
    <property type="match status" value="1"/>
</dbReference>
<dbReference type="EMBL" id="PVEP01000001">
    <property type="protein sequence ID" value="PQV58396.1"/>
    <property type="molecule type" value="Genomic_DNA"/>
</dbReference>
<dbReference type="Proteomes" id="UP000238338">
    <property type="component" value="Unassembled WGS sequence"/>
</dbReference>
<dbReference type="GO" id="GO:0140359">
    <property type="term" value="F:ABC-type transporter activity"/>
    <property type="evidence" value="ECO:0007669"/>
    <property type="project" value="InterPro"/>
</dbReference>
<evidence type="ECO:0000259" key="5">
    <source>
        <dbReference type="PROSITE" id="PS50893"/>
    </source>
</evidence>
<dbReference type="OrthoDB" id="9778870at2"/>
<reference evidence="6 7" key="1">
    <citation type="submission" date="2018-02" db="EMBL/GenBank/DDBJ databases">
        <title>Genomic Encyclopedia of Archaeal and Bacterial Type Strains, Phase II (KMG-II): from individual species to whole genera.</title>
        <authorList>
            <person name="Goeker M."/>
        </authorList>
    </citation>
    <scope>NUCLEOTIDE SEQUENCE [LARGE SCALE GENOMIC DNA]</scope>
    <source>
        <strain evidence="6 7">DSM 18921</strain>
    </source>
</reference>
<dbReference type="SMART" id="SM00382">
    <property type="entry name" value="AAA"/>
    <property type="match status" value="1"/>
</dbReference>
<evidence type="ECO:0000256" key="1">
    <source>
        <dbReference type="ARBA" id="ARBA00005417"/>
    </source>
</evidence>
<proteinExistence type="inferred from homology"/>
<dbReference type="SUPFAM" id="SSF52540">
    <property type="entry name" value="P-loop containing nucleoside triphosphate hydrolases"/>
    <property type="match status" value="1"/>
</dbReference>
<dbReference type="CDD" id="cd10147">
    <property type="entry name" value="Wzt_C-like"/>
    <property type="match status" value="1"/>
</dbReference>
<evidence type="ECO:0000256" key="2">
    <source>
        <dbReference type="ARBA" id="ARBA00022448"/>
    </source>
</evidence>
<dbReference type="GO" id="GO:0016020">
    <property type="term" value="C:membrane"/>
    <property type="evidence" value="ECO:0007669"/>
    <property type="project" value="InterPro"/>
</dbReference>
<dbReference type="PANTHER" id="PTHR46743:SF2">
    <property type="entry name" value="TEICHOIC ACIDS EXPORT ATP-BINDING PROTEIN TAGH"/>
    <property type="match status" value="1"/>
</dbReference>
<keyword evidence="7" id="KW-1185">Reference proteome</keyword>
<dbReference type="GO" id="GO:0016887">
    <property type="term" value="F:ATP hydrolysis activity"/>
    <property type="evidence" value="ECO:0007669"/>
    <property type="project" value="InterPro"/>
</dbReference>
<comment type="caution">
    <text evidence="6">The sequence shown here is derived from an EMBL/GenBank/DDBJ whole genome shotgun (WGS) entry which is preliminary data.</text>
</comment>
<dbReference type="InterPro" id="IPR015860">
    <property type="entry name" value="ABC_transpr_TagH-like"/>
</dbReference>
<organism evidence="6 7">
    <name type="scientific">Albidovulum denitrificans</name>
    <dbReference type="NCBI Taxonomy" id="404881"/>
    <lineage>
        <taxon>Bacteria</taxon>
        <taxon>Pseudomonadati</taxon>
        <taxon>Pseudomonadota</taxon>
        <taxon>Alphaproteobacteria</taxon>
        <taxon>Rhodobacterales</taxon>
        <taxon>Paracoccaceae</taxon>
        <taxon>Albidovulum</taxon>
    </lineage>
</organism>
<dbReference type="InterPro" id="IPR029439">
    <property type="entry name" value="Wzt_C"/>
</dbReference>
<dbReference type="PROSITE" id="PS50893">
    <property type="entry name" value="ABC_TRANSPORTER_2"/>
    <property type="match status" value="1"/>
</dbReference>
<dbReference type="Gene3D" id="2.70.50.60">
    <property type="entry name" value="abc- transporter (atp binding component) like domain"/>
    <property type="match status" value="1"/>
</dbReference>
<accession>A0A2S8SC73</accession>
<keyword evidence="3" id="KW-0547">Nucleotide-binding</keyword>
<evidence type="ECO:0000313" key="7">
    <source>
        <dbReference type="Proteomes" id="UP000238338"/>
    </source>
</evidence>
<dbReference type="GO" id="GO:0005524">
    <property type="term" value="F:ATP binding"/>
    <property type="evidence" value="ECO:0007669"/>
    <property type="project" value="UniProtKB-KW"/>
</dbReference>
<feature type="domain" description="ABC transporter" evidence="5">
    <location>
        <begin position="5"/>
        <end position="248"/>
    </location>
</feature>
<comment type="similarity">
    <text evidence="1">Belongs to the ABC transporter superfamily.</text>
</comment>
<dbReference type="InterPro" id="IPR027417">
    <property type="entry name" value="P-loop_NTPase"/>
</dbReference>
<dbReference type="Gene3D" id="3.40.50.300">
    <property type="entry name" value="P-loop containing nucleotide triphosphate hydrolases"/>
    <property type="match status" value="1"/>
</dbReference>
<keyword evidence="4 6" id="KW-0067">ATP-binding</keyword>